<keyword evidence="13" id="KW-0238">DNA-binding</keyword>
<dbReference type="STRING" id="400727.A0A2T7PH61"/>
<feature type="compositionally biased region" description="Acidic residues" evidence="17">
    <location>
        <begin position="825"/>
        <end position="838"/>
    </location>
</feature>
<dbReference type="OrthoDB" id="448448at2759"/>
<feature type="compositionally biased region" description="Acidic residues" evidence="17">
    <location>
        <begin position="861"/>
        <end position="889"/>
    </location>
</feature>
<dbReference type="GO" id="GO:0005524">
    <property type="term" value="F:ATP binding"/>
    <property type="evidence" value="ECO:0007669"/>
    <property type="project" value="UniProtKB-KW"/>
</dbReference>
<evidence type="ECO:0000256" key="4">
    <source>
        <dbReference type="ARBA" id="ARBA00022553"/>
    </source>
</evidence>
<feature type="compositionally biased region" description="Low complexity" evidence="17">
    <location>
        <begin position="150"/>
        <end position="159"/>
    </location>
</feature>
<comment type="subcellular location">
    <subcellularLocation>
        <location evidence="1">Nucleus</location>
    </subcellularLocation>
</comment>
<sequence>MQRGEGGQWQEGGGASMPASVSTSTTQAATVVGQLRVAGRLAASAANGHTPTAVGVLGAGQQPAVTSPAFTLSSQTTAPRQASSQAVVVSSQAVSRLLSPSLSSNTVQLPTFNVLQRQLSAPGVVGLSAQELQQVLQQASRQPIALLTADSATPTASTDQRPCLTRPLSYPLSSASSQAVSTSSSVSATGGTIHHHGQNPVRGSVPSVASTLSHSNLQHSLLTMNLNQQQGFSHAQHRSALTAVTTTAASGTSTAAIGPSSTNVAAAQAPRSLSDTHSTGTSQCMSVRPVSAPPPRKKLRVEEKPASTPEIASQRKLLIDLKLKDMREIKCSYFENLTEMFFLQNGGNLMDYLVWKKRPTPQLVSFLKSGNLDSDDDEDVLQVKEINSEVKVLTNPGSNVPLATPVAISTTLPPKVSALYQQVNAPTAQAAIAGGGSGASSSTSTTLPQAITSSLLSTSPASTSQLQLQLFRTCDTKAGSLLKGPLSPSKQQQSPPPSPGPQPGVRPQPLSLVYDQISGSSQEVIVERAKQEAQVMQRVAELRKEGLWSSRRLPRVQEPPRQKAHWDYLLEEMTWLAADFVQERKWKKAAARKLARMVANYFKDQEQKELRAEKEEAVKLKKIASHMAKMVREFWTNIEKVVQYKQQTRLEEKKKKALDLHLNFIVDQTEKYSSWLTQGLQGGSASGSLPSSPCHSSDAEDFEPHTNTSDDEETIEKEENESELNEEERQQELEDLLKAGELPLEELFKTLPQEVLDAPAPLPSNESEADDEQGSSVDDTEEEVEEEKGKENGSDEEFAGNETDAEDNEDTIAEQEKHEKHDYSNELDDLQAEGEMSIEDLAAKYAGAYDSDFEMPMGSSSDEDEEESDSDDIEIETESSEEEAAGDQEEIQLEGPGLEALMKPSGDQGETTADIKVCEKEGRDEITDIAAQALSLQPKGYTLETTEVKTKVPPILKHSLREYQHVGLDWLATMHDKRLNGILADEMGLGKTIQTIALLAHLACEKAIWGPHLIVVPTSVMLNWEMELKKWCPAFKILTYYGTLKERKLKRQGWTKTNAFHVCITSYKLVVQDHQAFRRKKWKYLILDEAQNIKNFKSQRWQMLLNFQSQRRLLLTGTPLQNSLMELWSLMHFLMPNVFQSHRDFKEWFSNPLTGMIEGSQEYNESLIKRLHKVLRPFLLRRLKNEVEKQMPKKYEHVIMCPLSKRQRFLYDDFMSQTKTRETLAAGHYMSVINILMQLRKVCNHPNLFDPRPIISPFQMEGIIFHTSSLAARALEFDPFKHVNMRVMFPCLAEMERDLPAFVSHRVKQLCVPGNLIEEIDSQPDPPPRPRCGQLKSTVFQSISSAALQTSGRASPISSLHHLQPGLSMETGKTSLLTQNASTTRIKPDTSKTTVSSCVSVLSASPSVNAAVVSPACVLPTTSVPLSQVRTSGGQTLLLNSQARGTAIILSSVGQTSATLTAVTTAAAASPNVSSSLHPTFQAKVVPQQLHGAAPSATPPAVLTSQPITVQIQQTEQGTRLMIPTGQLPAGLIQLVQTSQGQQFIAAATSASATSLPISSLLPLQTTSVTTTASCTVNGPTVPTTVAATSSVVLMTTTSGQIKTVPAQSSCIPSAVVSSSPLSKPVMRVSPMVAASSSVVISTTSSVTGSLVSSSVSSMAGLGNQLSSRTHASSSAPALVKRSPLYLECIHERRQQRRAEKLRRLAKINTQHCSVMPVYGPDVQQALRLTTDLGRQQYRPGHWVYQGNASCQCAAADHNRHLPQYYWHETTHLADMIHTPVQYLDELKEMLDRFVFVTPSVISPGPSMRVSHPSPSQHVHDEELACRVKEELNPVLSQLNSIQMHMTIQFPELRLIQYDCGKLQTLDVLLRQLKRGNHRVLIFTQMTKMLDVLEAFLNHHGHRYLRLDGTTRVEQRQALMDRFNADQRIFCFILSTRSGGIGVNLTGADTVIFYDSDWNPTMDAQAQDRCHRIGQTRDVHIYRLISQMTVEENILKKANQKRLLGDLAIEGGNFTTAFFKEQTIKDLFAQPSGLQLLAEKKQVLEELEPIADREKATEEGEQEQETGVKKGLAKQDPNLLNMFEQALCKAEDETDAMAATLVRAEQKAELAEFDETIPWDEREAERRKEEEDVSRAEMELAMLDKELSPIERYAVALMEAQMEDEVAEELKMAEEDIENSKKDWELARLKALKEEEERRAELEDDEMLYTYLRDDAQVFVSSLDGSEMPIWAPPTPPQDDNDIYMDQTLLFLHEPTVMAESQLPPVYARKDHKKPRVETITTRKQKQRKEEAPRVPRSLFDRPTAALLKMRRELKMQKLKAGLMKQPFRPAAQMPPCKPVTEQSEGHPEWLIHEDWALLQAVQTLLNLPLNLTVVSPAHIPNWDLVADVVNSCSRVYRSVKQCKARYENVIIPREEGRILYDVSPRKQKKTKGIYKTKNNRPMKTSQLYSQDGNSSISLLYSLRFDSVKSMASRRPATMRQTLNNPTLKNPKHAAVLQDHNINYDQPLNAMQVAAIRAERIAREKKQAAQTAATPKVAMGQGLTAVSIARTLATTGSMLAVTGSIAGVRGQRAVAVHEITTVTGNVAAGQVTAPAQARGTTLQQPIASPSANLTAQLAPTQKMTAMASTSALVHQQLVAKGFTPQQINLLHPIMRSQNPVAATQAQQIRAQKLSFTTQKQGLLRMPAKGAEDVHKPRLQQKHLQGGQQILQSQVQAVGQPGGTPPVAVVKSVSAPAGTSPVPIPVSINVSMGQSQQKTGLSPRSVTVNQLQRMQLLHQRKGVPVQQHQKVTVTSLAALTGQTRAQIPLLLPPQGKLNTLTAAATEQIIHQIVKQQQQQQQQIISAHTSQPTIITAGAQGQTLAPVVAKVSLTTVPHTSHIQTLSAATGTPITVTQVAPATPSSSGTNPNVHHAPTVATINMAGVVPVSQTAVVKTAALSTMDASQQQSSSSSKIATISQSLVTQPLQLTSAQLSQQQTVLTPGQHRVISANTATISPSATVVVSSVTLPQTQQTASSIVQPQQQLTTPVMTAQAVSSPGPVATVVTQTPSQQLTAQQQQQLQKAPYAMRSHQYLLPSCVNGDEDKAQTLGAQGGYHRVVITEDCALTSRRREVALLSLLLIRHTATMAGTHLDALLLWCLACTAWAGEFYTICDQTNSKNIYNFRIPRLVDDDEKLSKPRDSLGSYISSKIGNEKSLSDFIGFPFEGLLWPNTKPSSKFGHQEPAANKTELLNGLKHVRPGSGFIPHFDITMRSDVNGEEELEMYTYFKERCPAPTHTIYSRTETFWEPLTPTDISWNFEKILVSSHGVPLLRFMPDVEPNDLVELIADVIGSTSANVAHLLTELEEKVATRTNKREAGKKRRH</sequence>
<keyword evidence="16" id="KW-0175">Coiled coil</keyword>
<evidence type="ECO:0000259" key="21">
    <source>
        <dbReference type="PROSITE" id="PS51204"/>
    </source>
</evidence>
<evidence type="ECO:0000256" key="10">
    <source>
        <dbReference type="ARBA" id="ARBA00022853"/>
    </source>
</evidence>
<dbReference type="GO" id="GO:0004386">
    <property type="term" value="F:helicase activity"/>
    <property type="evidence" value="ECO:0007669"/>
    <property type="project" value="UniProtKB-KW"/>
</dbReference>
<dbReference type="GO" id="GO:0042393">
    <property type="term" value="F:histone binding"/>
    <property type="evidence" value="ECO:0007669"/>
    <property type="project" value="TreeGrafter"/>
</dbReference>
<dbReference type="CDD" id="cd18793">
    <property type="entry name" value="SF2_C_SNF"/>
    <property type="match status" value="1"/>
</dbReference>
<dbReference type="InterPro" id="IPR027417">
    <property type="entry name" value="P-loop_NTPase"/>
</dbReference>
<evidence type="ECO:0000256" key="8">
    <source>
        <dbReference type="ARBA" id="ARBA00022806"/>
    </source>
</evidence>
<evidence type="ECO:0000256" key="6">
    <source>
        <dbReference type="ARBA" id="ARBA00022741"/>
    </source>
</evidence>
<keyword evidence="12" id="KW-0805">Transcription regulation</keyword>
<evidence type="ECO:0000256" key="16">
    <source>
        <dbReference type="SAM" id="Coils"/>
    </source>
</evidence>
<dbReference type="SUPFAM" id="SSF52540">
    <property type="entry name" value="P-loop containing nucleoside triphosphate hydrolases"/>
    <property type="match status" value="3"/>
</dbReference>
<dbReference type="PROSITE" id="PS51355">
    <property type="entry name" value="GLUTATHIONE_PEROXID_3"/>
    <property type="match status" value="1"/>
</dbReference>
<dbReference type="InterPro" id="IPR038718">
    <property type="entry name" value="SNF2-like_sf"/>
</dbReference>
<dbReference type="Gene3D" id="3.40.30.10">
    <property type="entry name" value="Glutaredoxin"/>
    <property type="match status" value="1"/>
</dbReference>
<dbReference type="Gene3D" id="3.40.50.300">
    <property type="entry name" value="P-loop containing nucleotide triphosphate hydrolases"/>
    <property type="match status" value="1"/>
</dbReference>
<dbReference type="Gene3D" id="1.20.120.850">
    <property type="entry name" value="SWI2/SNF2 ATPases, N-terminal domain"/>
    <property type="match status" value="1"/>
</dbReference>
<dbReference type="FunFam" id="1.20.120.850:FF:000012">
    <property type="entry name" value="protein PHOTOPERIOD-INDEPENDENT EARLY FLOWERING 1 isoform X3"/>
    <property type="match status" value="1"/>
</dbReference>
<dbReference type="InterPro" id="IPR049730">
    <property type="entry name" value="SNF2/RAD54-like_C"/>
</dbReference>
<feature type="compositionally biased region" description="Acidic residues" evidence="17">
    <location>
        <begin position="767"/>
        <end position="786"/>
    </location>
</feature>
<feature type="domain" description="Helicase ATP-binding" evidence="19">
    <location>
        <begin position="972"/>
        <end position="1137"/>
    </location>
</feature>
<evidence type="ECO:0000256" key="1">
    <source>
        <dbReference type="ARBA" id="ARBA00004123"/>
    </source>
</evidence>
<keyword evidence="15" id="KW-0539">Nucleus</keyword>
<dbReference type="Pfam" id="PF15790">
    <property type="entry name" value="EP400_N"/>
    <property type="match status" value="1"/>
</dbReference>
<feature type="region of interest" description="Disordered" evidence="17">
    <location>
        <begin position="252"/>
        <end position="307"/>
    </location>
</feature>
<reference evidence="22 23" key="1">
    <citation type="submission" date="2018-04" db="EMBL/GenBank/DDBJ databases">
        <title>The genome of golden apple snail Pomacea canaliculata provides insight into stress tolerance and invasive adaptation.</title>
        <authorList>
            <person name="Liu C."/>
            <person name="Liu B."/>
            <person name="Ren Y."/>
            <person name="Zhang Y."/>
            <person name="Wang H."/>
            <person name="Li S."/>
            <person name="Jiang F."/>
            <person name="Yin L."/>
            <person name="Zhang G."/>
            <person name="Qian W."/>
            <person name="Fan W."/>
        </authorList>
    </citation>
    <scope>NUCLEOTIDE SEQUENCE [LARGE SCALE GENOMIC DNA]</scope>
    <source>
        <strain evidence="22">SZHN2017</strain>
        <tissue evidence="22">Muscle</tissue>
    </source>
</reference>
<dbReference type="FunFam" id="3.40.50.300:FF:000529">
    <property type="entry name" value="helicase SRCAP isoform X1"/>
    <property type="match status" value="1"/>
</dbReference>
<dbReference type="InterPro" id="IPR001650">
    <property type="entry name" value="Helicase_C-like"/>
</dbReference>
<dbReference type="SUPFAM" id="SSF52833">
    <property type="entry name" value="Thioredoxin-like"/>
    <property type="match status" value="1"/>
</dbReference>
<keyword evidence="4" id="KW-0597">Phosphoprotein</keyword>
<name>A0A2T7PH61_POMCA</name>
<dbReference type="GO" id="GO:0016887">
    <property type="term" value="F:ATP hydrolysis activity"/>
    <property type="evidence" value="ECO:0007669"/>
    <property type="project" value="TreeGrafter"/>
</dbReference>
<dbReference type="SMART" id="SM00487">
    <property type="entry name" value="DEXDc"/>
    <property type="match status" value="1"/>
</dbReference>
<accession>A0A2T7PH61</accession>
<feature type="region of interest" description="Disordered" evidence="17">
    <location>
        <begin position="181"/>
        <end position="212"/>
    </location>
</feature>
<dbReference type="Pfam" id="PF07529">
    <property type="entry name" value="HSA"/>
    <property type="match status" value="1"/>
</dbReference>
<evidence type="ECO:0000256" key="15">
    <source>
        <dbReference type="ARBA" id="ARBA00023242"/>
    </source>
</evidence>
<keyword evidence="9" id="KW-0067">ATP-binding</keyword>
<dbReference type="InterPro" id="IPR014001">
    <property type="entry name" value="Helicase_ATP-bd"/>
</dbReference>
<dbReference type="GO" id="GO:0006979">
    <property type="term" value="P:response to oxidative stress"/>
    <property type="evidence" value="ECO:0007669"/>
    <property type="project" value="InterPro"/>
</dbReference>
<feature type="region of interest" description="Disordered" evidence="17">
    <location>
        <begin position="2051"/>
        <end position="2070"/>
    </location>
</feature>
<feature type="compositionally biased region" description="Low complexity" evidence="17">
    <location>
        <begin position="484"/>
        <end position="493"/>
    </location>
</feature>
<feature type="compositionally biased region" description="Gly residues" evidence="17">
    <location>
        <begin position="1"/>
        <end position="15"/>
    </location>
</feature>
<keyword evidence="6" id="KW-0547">Nucleotide-binding</keyword>
<dbReference type="FunFam" id="3.40.50.10810:FF:000005">
    <property type="entry name" value="Photoperiod-independent early flowering 1"/>
    <property type="match status" value="1"/>
</dbReference>
<feature type="coiled-coil region" evidence="16">
    <location>
        <begin position="2126"/>
        <end position="2206"/>
    </location>
</feature>
<dbReference type="GO" id="GO:0000812">
    <property type="term" value="C:Swr1 complex"/>
    <property type="evidence" value="ECO:0007669"/>
    <property type="project" value="TreeGrafter"/>
</dbReference>
<dbReference type="Gene3D" id="3.40.50.10810">
    <property type="entry name" value="Tandem AAA-ATPase domain"/>
    <property type="match status" value="1"/>
</dbReference>
<feature type="compositionally biased region" description="Basic and acidic residues" evidence="17">
    <location>
        <begin position="727"/>
        <end position="738"/>
    </location>
</feature>
<feature type="compositionally biased region" description="Pro residues" evidence="17">
    <location>
        <begin position="494"/>
        <end position="506"/>
    </location>
</feature>
<dbReference type="GO" id="GO:0006338">
    <property type="term" value="P:chromatin remodeling"/>
    <property type="evidence" value="ECO:0007669"/>
    <property type="project" value="TreeGrafter"/>
</dbReference>
<dbReference type="PANTHER" id="PTHR45685:SF1">
    <property type="entry name" value="HELICASE SRCAP"/>
    <property type="match status" value="1"/>
</dbReference>
<evidence type="ECO:0000313" key="22">
    <source>
        <dbReference type="EMBL" id="PVD32748.1"/>
    </source>
</evidence>
<gene>
    <name evidence="22" type="ORF">C0Q70_08193</name>
</gene>
<keyword evidence="7" id="KW-0378">Hydrolase</keyword>
<evidence type="ECO:0000256" key="5">
    <source>
        <dbReference type="ARBA" id="ARBA00022559"/>
    </source>
</evidence>
<dbReference type="Pfam" id="PF00176">
    <property type="entry name" value="SNF2-rel_dom"/>
    <property type="match status" value="1"/>
</dbReference>
<dbReference type="InterPro" id="IPR014012">
    <property type="entry name" value="HSA_dom"/>
</dbReference>
<keyword evidence="11" id="KW-0560">Oxidoreductase</keyword>
<feature type="compositionally biased region" description="Polar residues" evidence="17">
    <location>
        <begin position="271"/>
        <end position="285"/>
    </location>
</feature>
<dbReference type="GO" id="GO:0003677">
    <property type="term" value="F:DNA binding"/>
    <property type="evidence" value="ECO:0007669"/>
    <property type="project" value="UniProtKB-KW"/>
</dbReference>
<feature type="compositionally biased region" description="Low complexity" evidence="17">
    <location>
        <begin position="252"/>
        <end position="262"/>
    </location>
</feature>
<evidence type="ECO:0000259" key="18">
    <source>
        <dbReference type="PROSITE" id="PS50090"/>
    </source>
</evidence>
<keyword evidence="14" id="KW-0804">Transcription</keyword>
<feature type="compositionally biased region" description="Acidic residues" evidence="17">
    <location>
        <begin position="709"/>
        <end position="726"/>
    </location>
</feature>
<feature type="region of interest" description="Disordered" evidence="17">
    <location>
        <begin position="680"/>
        <end position="889"/>
    </location>
</feature>
<dbReference type="InterPro" id="IPR036249">
    <property type="entry name" value="Thioredoxin-like_sf"/>
</dbReference>
<feature type="region of interest" description="Disordered" evidence="17">
    <location>
        <begin position="481"/>
        <end position="509"/>
    </location>
</feature>
<keyword evidence="5" id="KW-0575">Peroxidase</keyword>
<dbReference type="SMART" id="SM00490">
    <property type="entry name" value="HELICc"/>
    <property type="match status" value="1"/>
</dbReference>
<evidence type="ECO:0000256" key="12">
    <source>
        <dbReference type="ARBA" id="ARBA00023015"/>
    </source>
</evidence>
<dbReference type="EMBL" id="PZQS01000004">
    <property type="protein sequence ID" value="PVD32748.1"/>
    <property type="molecule type" value="Genomic_DNA"/>
</dbReference>
<evidence type="ECO:0000256" key="2">
    <source>
        <dbReference type="ARBA" id="ARBA00006926"/>
    </source>
</evidence>
<dbReference type="PROSITE" id="PS51204">
    <property type="entry name" value="HSA"/>
    <property type="match status" value="1"/>
</dbReference>
<keyword evidence="23" id="KW-1185">Reference proteome</keyword>
<dbReference type="InterPro" id="IPR000889">
    <property type="entry name" value="Glutathione_peroxidase"/>
</dbReference>
<dbReference type="PANTHER" id="PTHR45685">
    <property type="entry name" value="HELICASE SRCAP-RELATED"/>
    <property type="match status" value="1"/>
</dbReference>
<dbReference type="GO" id="GO:0010557">
    <property type="term" value="P:positive regulation of macromolecule biosynthetic process"/>
    <property type="evidence" value="ECO:0007669"/>
    <property type="project" value="UniProtKB-ARBA"/>
</dbReference>
<dbReference type="GO" id="GO:0004601">
    <property type="term" value="F:peroxidase activity"/>
    <property type="evidence" value="ECO:0007669"/>
    <property type="project" value="UniProtKB-KW"/>
</dbReference>
<dbReference type="PROSITE" id="PS51192">
    <property type="entry name" value="HELICASE_ATP_BIND_1"/>
    <property type="match status" value="1"/>
</dbReference>
<feature type="region of interest" description="Disordered" evidence="17">
    <location>
        <begin position="1"/>
        <end position="22"/>
    </location>
</feature>
<feature type="domain" description="HSA" evidence="21">
    <location>
        <begin position="553"/>
        <end position="625"/>
    </location>
</feature>
<dbReference type="InterPro" id="IPR031575">
    <property type="entry name" value="EP400_N"/>
</dbReference>
<dbReference type="GO" id="GO:0140096">
    <property type="term" value="F:catalytic activity, acting on a protein"/>
    <property type="evidence" value="ECO:0007669"/>
    <property type="project" value="UniProtKB-ARBA"/>
</dbReference>
<evidence type="ECO:0000256" key="9">
    <source>
        <dbReference type="ARBA" id="ARBA00022840"/>
    </source>
</evidence>
<comment type="similarity">
    <text evidence="3">Belongs to the SNF2/RAD54 helicase family. SWR1 subfamily.</text>
</comment>
<dbReference type="CDD" id="cd18003">
    <property type="entry name" value="DEXQc_SRCAP"/>
    <property type="match status" value="1"/>
</dbReference>
<evidence type="ECO:0000256" key="17">
    <source>
        <dbReference type="SAM" id="MobiDB-lite"/>
    </source>
</evidence>
<protein>
    <recommendedName>
        <fullName evidence="24">Helicase domino</fullName>
    </recommendedName>
</protein>
<feature type="domain" description="Myb-like" evidence="18">
    <location>
        <begin position="2350"/>
        <end position="2411"/>
    </location>
</feature>
<evidence type="ECO:0000259" key="19">
    <source>
        <dbReference type="PROSITE" id="PS51192"/>
    </source>
</evidence>
<evidence type="ECO:0008006" key="24">
    <source>
        <dbReference type="Google" id="ProtNLM"/>
    </source>
</evidence>
<dbReference type="PROSITE" id="PS51194">
    <property type="entry name" value="HELICASE_CTER"/>
    <property type="match status" value="1"/>
</dbReference>
<evidence type="ECO:0000256" key="7">
    <source>
        <dbReference type="ARBA" id="ARBA00022801"/>
    </source>
</evidence>
<feature type="compositionally biased region" description="Basic and acidic residues" evidence="17">
    <location>
        <begin position="814"/>
        <end position="824"/>
    </location>
</feature>
<evidence type="ECO:0000256" key="14">
    <source>
        <dbReference type="ARBA" id="ARBA00023163"/>
    </source>
</evidence>
<dbReference type="Pfam" id="PF00271">
    <property type="entry name" value="Helicase_C"/>
    <property type="match status" value="1"/>
</dbReference>
<evidence type="ECO:0000259" key="20">
    <source>
        <dbReference type="PROSITE" id="PS51194"/>
    </source>
</evidence>
<evidence type="ECO:0000256" key="13">
    <source>
        <dbReference type="ARBA" id="ARBA00023125"/>
    </source>
</evidence>
<dbReference type="InterPro" id="IPR001005">
    <property type="entry name" value="SANT/Myb"/>
</dbReference>
<organism evidence="22 23">
    <name type="scientific">Pomacea canaliculata</name>
    <name type="common">Golden apple snail</name>
    <dbReference type="NCBI Taxonomy" id="400727"/>
    <lineage>
        <taxon>Eukaryota</taxon>
        <taxon>Metazoa</taxon>
        <taxon>Spiralia</taxon>
        <taxon>Lophotrochozoa</taxon>
        <taxon>Mollusca</taxon>
        <taxon>Gastropoda</taxon>
        <taxon>Caenogastropoda</taxon>
        <taxon>Architaenioglossa</taxon>
        <taxon>Ampullarioidea</taxon>
        <taxon>Ampullariidae</taxon>
        <taxon>Pomacea</taxon>
    </lineage>
</organism>
<evidence type="ECO:0000313" key="23">
    <source>
        <dbReference type="Proteomes" id="UP000245119"/>
    </source>
</evidence>
<feature type="compositionally biased region" description="Low complexity" evidence="17">
    <location>
        <begin position="686"/>
        <end position="696"/>
    </location>
</feature>
<comment type="caution">
    <text evidence="22">The sequence shown here is derived from an EMBL/GenBank/DDBJ whole genome shotgun (WGS) entry which is preliminary data.</text>
</comment>
<dbReference type="PROSITE" id="PS50090">
    <property type="entry name" value="MYB_LIKE"/>
    <property type="match status" value="1"/>
</dbReference>
<evidence type="ECO:0000256" key="3">
    <source>
        <dbReference type="ARBA" id="ARBA00009220"/>
    </source>
</evidence>
<keyword evidence="8" id="KW-0347">Helicase</keyword>
<dbReference type="InterPro" id="IPR050520">
    <property type="entry name" value="INO80/SWR1_helicase"/>
</dbReference>
<evidence type="ECO:0000256" key="11">
    <source>
        <dbReference type="ARBA" id="ARBA00023002"/>
    </source>
</evidence>
<dbReference type="InterPro" id="IPR000330">
    <property type="entry name" value="SNF2_N"/>
</dbReference>
<feature type="domain" description="Helicase C-terminal" evidence="20">
    <location>
        <begin position="1865"/>
        <end position="2015"/>
    </location>
</feature>
<feature type="region of interest" description="Disordered" evidence="17">
    <location>
        <begin position="2271"/>
        <end position="2296"/>
    </location>
</feature>
<comment type="similarity">
    <text evidence="2">Belongs to the glutathione peroxidase family.</text>
</comment>
<dbReference type="Proteomes" id="UP000245119">
    <property type="component" value="Linkage Group LG4"/>
</dbReference>
<proteinExistence type="inferred from homology"/>
<feature type="region of interest" description="Disordered" evidence="17">
    <location>
        <begin position="150"/>
        <end position="169"/>
    </location>
</feature>
<dbReference type="SMART" id="SM00573">
    <property type="entry name" value="HSA"/>
    <property type="match status" value="1"/>
</dbReference>
<feature type="compositionally biased region" description="Acidic residues" evidence="17">
    <location>
        <begin position="794"/>
        <end position="813"/>
    </location>
</feature>
<dbReference type="GO" id="GO:0010468">
    <property type="term" value="P:regulation of gene expression"/>
    <property type="evidence" value="ECO:0007669"/>
    <property type="project" value="UniProtKB-ARBA"/>
</dbReference>
<keyword evidence="10" id="KW-0156">Chromatin regulator</keyword>